<dbReference type="RefSeq" id="WP_307406693.1">
    <property type="nucleotide sequence ID" value="NZ_JAUSTW010000002.1"/>
</dbReference>
<dbReference type="SUPFAM" id="SSF53383">
    <property type="entry name" value="PLP-dependent transferases"/>
    <property type="match status" value="1"/>
</dbReference>
<evidence type="ECO:0000259" key="8">
    <source>
        <dbReference type="PROSITE" id="PS50949"/>
    </source>
</evidence>
<keyword evidence="10" id="KW-1185">Reference proteome</keyword>
<feature type="domain" description="HTH gntR-type" evidence="8">
    <location>
        <begin position="11"/>
        <end position="79"/>
    </location>
</feature>
<dbReference type="Gene3D" id="3.90.1150.10">
    <property type="entry name" value="Aspartate Aminotransferase, domain 1"/>
    <property type="match status" value="1"/>
</dbReference>
<evidence type="ECO:0000313" key="10">
    <source>
        <dbReference type="Proteomes" id="UP001224122"/>
    </source>
</evidence>
<keyword evidence="3" id="KW-0808">Transferase</keyword>
<accession>A0ABT9XSY4</accession>
<dbReference type="InterPro" id="IPR015424">
    <property type="entry name" value="PyrdxlP-dep_Trfase"/>
</dbReference>
<dbReference type="CDD" id="cd07377">
    <property type="entry name" value="WHTH_GntR"/>
    <property type="match status" value="1"/>
</dbReference>
<dbReference type="InterPro" id="IPR036390">
    <property type="entry name" value="WH_DNA-bd_sf"/>
</dbReference>
<comment type="caution">
    <text evidence="9">The sequence shown here is derived from an EMBL/GenBank/DDBJ whole genome shotgun (WGS) entry which is preliminary data.</text>
</comment>
<comment type="similarity">
    <text evidence="2">In the C-terminal section; belongs to the class-I pyridoxal-phosphate-dependent aminotransferase family.</text>
</comment>
<keyword evidence="3" id="KW-0032">Aminotransferase</keyword>
<reference evidence="9 10" key="1">
    <citation type="submission" date="2023-07" db="EMBL/GenBank/DDBJ databases">
        <title>Genomic Encyclopedia of Type Strains, Phase IV (KMG-IV): sequencing the most valuable type-strain genomes for metagenomic binning, comparative biology and taxonomic classification.</title>
        <authorList>
            <person name="Goeker M."/>
        </authorList>
    </citation>
    <scope>NUCLEOTIDE SEQUENCE [LARGE SCALE GENOMIC DNA]</scope>
    <source>
        <strain evidence="9 10">DSM 27594</strain>
    </source>
</reference>
<keyword evidence="5" id="KW-0805">Transcription regulation</keyword>
<dbReference type="InterPro" id="IPR036388">
    <property type="entry name" value="WH-like_DNA-bd_sf"/>
</dbReference>
<dbReference type="PRINTS" id="PR00035">
    <property type="entry name" value="HTHGNTR"/>
</dbReference>
<gene>
    <name evidence="9" type="ORF">J2S10_001807</name>
</gene>
<evidence type="ECO:0000256" key="2">
    <source>
        <dbReference type="ARBA" id="ARBA00005384"/>
    </source>
</evidence>
<evidence type="ECO:0000313" key="9">
    <source>
        <dbReference type="EMBL" id="MDQ0198666.1"/>
    </source>
</evidence>
<dbReference type="SUPFAM" id="SSF46785">
    <property type="entry name" value="Winged helix' DNA-binding domain"/>
    <property type="match status" value="1"/>
</dbReference>
<keyword evidence="7" id="KW-0804">Transcription</keyword>
<evidence type="ECO:0000256" key="6">
    <source>
        <dbReference type="ARBA" id="ARBA00023125"/>
    </source>
</evidence>
<keyword evidence="4" id="KW-0663">Pyridoxal phosphate</keyword>
<dbReference type="InterPro" id="IPR000524">
    <property type="entry name" value="Tscrpt_reg_HTH_GntR"/>
</dbReference>
<evidence type="ECO:0000256" key="5">
    <source>
        <dbReference type="ARBA" id="ARBA00023015"/>
    </source>
</evidence>
<dbReference type="InterPro" id="IPR015422">
    <property type="entry name" value="PyrdxlP-dep_Trfase_small"/>
</dbReference>
<dbReference type="PROSITE" id="PS50949">
    <property type="entry name" value="HTH_GNTR"/>
    <property type="match status" value="1"/>
</dbReference>
<dbReference type="InterPro" id="IPR015421">
    <property type="entry name" value="PyrdxlP-dep_Trfase_major"/>
</dbReference>
<dbReference type="PANTHER" id="PTHR46577:SF2">
    <property type="entry name" value="TRANSCRIPTIONAL REGULATORY PROTEIN"/>
    <property type="match status" value="1"/>
</dbReference>
<evidence type="ECO:0000256" key="7">
    <source>
        <dbReference type="ARBA" id="ARBA00023163"/>
    </source>
</evidence>
<dbReference type="Gene3D" id="1.10.10.10">
    <property type="entry name" value="Winged helix-like DNA-binding domain superfamily/Winged helix DNA-binding domain"/>
    <property type="match status" value="1"/>
</dbReference>
<sequence length="487" mass="55178">MDWTPDRSKKVPIYKQIAEYIESGILDGTFPPESVLPSERVLAKDLQVNRSTVVAAYDELQANGLIERKKGSGTIVNRGIWGFSKKRIPSWNRYIEAGSFLPNLPMVQQIRMETEVHNPINLASGELSDDLIPYDFFRKVLVEKTFAGRLGYDHPQGNIALRETISEHVREFRNIETRPSSILITSGAQQALHLIIQCLLTPGDAVAIEDPSYSYSLPVFRSAGLKTFLLPVDQYGINPDDLISLNKKHRIRMIFVNPFFQNPTGAMLSSERRKKILEISEEYGIPVIEDDPYSLTSFSGEKIATLKSSNYNNVLYVSSLSKIVASGLRIGWIIGPTPVIERLADAKQQVDFGHSTFTQWMANEFLQTGFFSSHINFLRDRLKQRRDQITSSLDQFLHEQVEFSPPNGGIHLWCKLKTDIDETSLLQESIKYGVVFVPGTVLGSQKGFIRFTFSREKAEFIHEGIGRFAQAIERLESSKKNFFISDF</sequence>
<comment type="cofactor">
    <cofactor evidence="1">
        <name>pyridoxal 5'-phosphate</name>
        <dbReference type="ChEBI" id="CHEBI:597326"/>
    </cofactor>
</comment>
<dbReference type="Proteomes" id="UP001224122">
    <property type="component" value="Unassembled WGS sequence"/>
</dbReference>
<protein>
    <submittedName>
        <fullName evidence="9">DNA-binding transcriptional MocR family regulator</fullName>
    </submittedName>
</protein>
<dbReference type="InterPro" id="IPR051446">
    <property type="entry name" value="HTH_trans_reg/aminotransferase"/>
</dbReference>
<evidence type="ECO:0000256" key="3">
    <source>
        <dbReference type="ARBA" id="ARBA00022576"/>
    </source>
</evidence>
<evidence type="ECO:0000256" key="1">
    <source>
        <dbReference type="ARBA" id="ARBA00001933"/>
    </source>
</evidence>
<proteinExistence type="inferred from homology"/>
<organism evidence="9 10">
    <name type="scientific">Neobacillus ginsengisoli</name>
    <dbReference type="NCBI Taxonomy" id="904295"/>
    <lineage>
        <taxon>Bacteria</taxon>
        <taxon>Bacillati</taxon>
        <taxon>Bacillota</taxon>
        <taxon>Bacilli</taxon>
        <taxon>Bacillales</taxon>
        <taxon>Bacillaceae</taxon>
        <taxon>Neobacillus</taxon>
    </lineage>
</organism>
<dbReference type="SMART" id="SM00345">
    <property type="entry name" value="HTH_GNTR"/>
    <property type="match status" value="1"/>
</dbReference>
<dbReference type="Gene3D" id="3.40.640.10">
    <property type="entry name" value="Type I PLP-dependent aspartate aminotransferase-like (Major domain)"/>
    <property type="match status" value="1"/>
</dbReference>
<name>A0ABT9XSY4_9BACI</name>
<dbReference type="Pfam" id="PF00155">
    <property type="entry name" value="Aminotran_1_2"/>
    <property type="match status" value="1"/>
</dbReference>
<evidence type="ECO:0000256" key="4">
    <source>
        <dbReference type="ARBA" id="ARBA00022898"/>
    </source>
</evidence>
<dbReference type="EMBL" id="JAUSTW010000002">
    <property type="protein sequence ID" value="MDQ0198666.1"/>
    <property type="molecule type" value="Genomic_DNA"/>
</dbReference>
<keyword evidence="6 9" id="KW-0238">DNA-binding</keyword>
<dbReference type="Pfam" id="PF00392">
    <property type="entry name" value="GntR"/>
    <property type="match status" value="1"/>
</dbReference>
<dbReference type="CDD" id="cd00609">
    <property type="entry name" value="AAT_like"/>
    <property type="match status" value="1"/>
</dbReference>
<dbReference type="GO" id="GO:0003677">
    <property type="term" value="F:DNA binding"/>
    <property type="evidence" value="ECO:0007669"/>
    <property type="project" value="UniProtKB-KW"/>
</dbReference>
<dbReference type="PANTHER" id="PTHR46577">
    <property type="entry name" value="HTH-TYPE TRANSCRIPTIONAL REGULATORY PROTEIN GABR"/>
    <property type="match status" value="1"/>
</dbReference>
<dbReference type="InterPro" id="IPR004839">
    <property type="entry name" value="Aminotransferase_I/II_large"/>
</dbReference>